<proteinExistence type="predicted"/>
<name>A0A4Y2IBU0_ARAVE</name>
<organism evidence="1 2">
    <name type="scientific">Araneus ventricosus</name>
    <name type="common">Orbweaver spider</name>
    <name type="synonym">Epeira ventricosa</name>
    <dbReference type="NCBI Taxonomy" id="182803"/>
    <lineage>
        <taxon>Eukaryota</taxon>
        <taxon>Metazoa</taxon>
        <taxon>Ecdysozoa</taxon>
        <taxon>Arthropoda</taxon>
        <taxon>Chelicerata</taxon>
        <taxon>Arachnida</taxon>
        <taxon>Araneae</taxon>
        <taxon>Araneomorphae</taxon>
        <taxon>Entelegynae</taxon>
        <taxon>Araneoidea</taxon>
        <taxon>Araneidae</taxon>
        <taxon>Araneus</taxon>
    </lineage>
</organism>
<comment type="caution">
    <text evidence="1">The sequence shown here is derived from an EMBL/GenBank/DDBJ whole genome shotgun (WGS) entry which is preliminary data.</text>
</comment>
<gene>
    <name evidence="1" type="ORF">AVEN_197984_1</name>
</gene>
<evidence type="ECO:0000313" key="2">
    <source>
        <dbReference type="Proteomes" id="UP000499080"/>
    </source>
</evidence>
<evidence type="ECO:0000313" key="1">
    <source>
        <dbReference type="EMBL" id="GBM74739.1"/>
    </source>
</evidence>
<dbReference type="AlphaFoldDB" id="A0A4Y2IBU0"/>
<keyword evidence="2" id="KW-1185">Reference proteome</keyword>
<protein>
    <submittedName>
        <fullName evidence="1">Uncharacterized protein</fullName>
    </submittedName>
</protein>
<sequence>MYGSNTTAPLHTSYQVSKSTFGTHSSNKSSGMWLRRMASTFNSPEPIGLFSVLIHQTASVCNPSTSIAGTSKAYYGCLCQRVTCHVVQCAAGSAVPCPKSALLLKDTILSMTDR</sequence>
<accession>A0A4Y2IBU0</accession>
<dbReference type="Proteomes" id="UP000499080">
    <property type="component" value="Unassembled WGS sequence"/>
</dbReference>
<reference evidence="1 2" key="1">
    <citation type="journal article" date="2019" name="Sci. Rep.">
        <title>Orb-weaving spider Araneus ventricosus genome elucidates the spidroin gene catalogue.</title>
        <authorList>
            <person name="Kono N."/>
            <person name="Nakamura H."/>
            <person name="Ohtoshi R."/>
            <person name="Moran D.A.P."/>
            <person name="Shinohara A."/>
            <person name="Yoshida Y."/>
            <person name="Fujiwara M."/>
            <person name="Mori M."/>
            <person name="Tomita M."/>
            <person name="Arakawa K."/>
        </authorList>
    </citation>
    <scope>NUCLEOTIDE SEQUENCE [LARGE SCALE GENOMIC DNA]</scope>
</reference>
<dbReference type="EMBL" id="BGPR01002513">
    <property type="protein sequence ID" value="GBM74739.1"/>
    <property type="molecule type" value="Genomic_DNA"/>
</dbReference>